<dbReference type="AlphaFoldDB" id="A0A392S9H7"/>
<keyword evidence="1" id="KW-0808">Transferase</keyword>
<dbReference type="Proteomes" id="UP000265520">
    <property type="component" value="Unassembled WGS sequence"/>
</dbReference>
<keyword evidence="5" id="KW-0378">Hydrolase</keyword>
<evidence type="ECO:0000313" key="9">
    <source>
        <dbReference type="Proteomes" id="UP000265520"/>
    </source>
</evidence>
<accession>A0A392S9H7</accession>
<evidence type="ECO:0000256" key="2">
    <source>
        <dbReference type="ARBA" id="ARBA00022695"/>
    </source>
</evidence>
<dbReference type="GO" id="GO:0004519">
    <property type="term" value="F:endonuclease activity"/>
    <property type="evidence" value="ECO:0007669"/>
    <property type="project" value="UniProtKB-KW"/>
</dbReference>
<dbReference type="InterPro" id="IPR043502">
    <property type="entry name" value="DNA/RNA_pol_sf"/>
</dbReference>
<sequence>MSSSLVQEVDGEEKPVYFVSRVFQGAEVRYQKIEKISLAVVVTARRLRQYFQSHKISVKTDYPIK</sequence>
<keyword evidence="9" id="KW-1185">Reference proteome</keyword>
<keyword evidence="6" id="KW-0695">RNA-directed DNA polymerase</keyword>
<organism evidence="8 9">
    <name type="scientific">Trifolium medium</name>
    <dbReference type="NCBI Taxonomy" id="97028"/>
    <lineage>
        <taxon>Eukaryota</taxon>
        <taxon>Viridiplantae</taxon>
        <taxon>Streptophyta</taxon>
        <taxon>Embryophyta</taxon>
        <taxon>Tracheophyta</taxon>
        <taxon>Spermatophyta</taxon>
        <taxon>Magnoliopsida</taxon>
        <taxon>eudicotyledons</taxon>
        <taxon>Gunneridae</taxon>
        <taxon>Pentapetalae</taxon>
        <taxon>rosids</taxon>
        <taxon>fabids</taxon>
        <taxon>Fabales</taxon>
        <taxon>Fabaceae</taxon>
        <taxon>Papilionoideae</taxon>
        <taxon>50 kb inversion clade</taxon>
        <taxon>NPAAA clade</taxon>
        <taxon>Hologalegina</taxon>
        <taxon>IRL clade</taxon>
        <taxon>Trifolieae</taxon>
        <taxon>Trifolium</taxon>
    </lineage>
</organism>
<dbReference type="SUPFAM" id="SSF56672">
    <property type="entry name" value="DNA/RNA polymerases"/>
    <property type="match status" value="1"/>
</dbReference>
<dbReference type="GO" id="GO:0003964">
    <property type="term" value="F:RNA-directed DNA polymerase activity"/>
    <property type="evidence" value="ECO:0007669"/>
    <property type="project" value="UniProtKB-KW"/>
</dbReference>
<evidence type="ECO:0000256" key="3">
    <source>
        <dbReference type="ARBA" id="ARBA00022722"/>
    </source>
</evidence>
<name>A0A392S9H7_9FABA</name>
<dbReference type="GO" id="GO:0016787">
    <property type="term" value="F:hydrolase activity"/>
    <property type="evidence" value="ECO:0007669"/>
    <property type="project" value="UniProtKB-KW"/>
</dbReference>
<evidence type="ECO:0000256" key="4">
    <source>
        <dbReference type="ARBA" id="ARBA00022759"/>
    </source>
</evidence>
<evidence type="ECO:0000256" key="5">
    <source>
        <dbReference type="ARBA" id="ARBA00022801"/>
    </source>
</evidence>
<keyword evidence="3" id="KW-0540">Nuclease</keyword>
<evidence type="ECO:0000313" key="8">
    <source>
        <dbReference type="EMBL" id="MCI44506.1"/>
    </source>
</evidence>
<feature type="domain" description="Reverse transcriptase RNase H-like" evidence="7">
    <location>
        <begin position="4"/>
        <end position="62"/>
    </location>
</feature>
<feature type="non-terminal residue" evidence="8">
    <location>
        <position position="65"/>
    </location>
</feature>
<keyword evidence="2" id="KW-0548">Nucleotidyltransferase</keyword>
<reference evidence="8 9" key="1">
    <citation type="journal article" date="2018" name="Front. Plant Sci.">
        <title>Red Clover (Trifolium pratense) and Zigzag Clover (T. medium) - A Picture of Genomic Similarities and Differences.</title>
        <authorList>
            <person name="Dluhosova J."/>
            <person name="Istvanek J."/>
            <person name="Nedelnik J."/>
            <person name="Repkova J."/>
        </authorList>
    </citation>
    <scope>NUCLEOTIDE SEQUENCE [LARGE SCALE GENOMIC DNA]</scope>
    <source>
        <strain evidence="9">cv. 10/8</strain>
        <tissue evidence="8">Leaf</tissue>
    </source>
</reference>
<dbReference type="PANTHER" id="PTHR48475:SF2">
    <property type="entry name" value="RIBONUCLEASE H"/>
    <property type="match status" value="1"/>
</dbReference>
<evidence type="ECO:0000259" key="7">
    <source>
        <dbReference type="Pfam" id="PF17917"/>
    </source>
</evidence>
<keyword evidence="4" id="KW-0255">Endonuclease</keyword>
<comment type="caution">
    <text evidence="8">The sequence shown here is derived from an EMBL/GenBank/DDBJ whole genome shotgun (WGS) entry which is preliminary data.</text>
</comment>
<dbReference type="Pfam" id="PF17917">
    <property type="entry name" value="RT_RNaseH"/>
    <property type="match status" value="1"/>
</dbReference>
<proteinExistence type="predicted"/>
<evidence type="ECO:0000256" key="1">
    <source>
        <dbReference type="ARBA" id="ARBA00022679"/>
    </source>
</evidence>
<dbReference type="InterPro" id="IPR041373">
    <property type="entry name" value="RT_RNaseH"/>
</dbReference>
<protein>
    <submittedName>
        <fullName evidence="8">Gag-pol polyprotein</fullName>
    </submittedName>
</protein>
<evidence type="ECO:0000256" key="6">
    <source>
        <dbReference type="ARBA" id="ARBA00022918"/>
    </source>
</evidence>
<dbReference type="EMBL" id="LXQA010331499">
    <property type="protein sequence ID" value="MCI44506.1"/>
    <property type="molecule type" value="Genomic_DNA"/>
</dbReference>
<dbReference type="PANTHER" id="PTHR48475">
    <property type="entry name" value="RIBONUCLEASE H"/>
    <property type="match status" value="1"/>
</dbReference>